<dbReference type="SMART" id="SM00353">
    <property type="entry name" value="HLH"/>
    <property type="match status" value="1"/>
</dbReference>
<dbReference type="EMBL" id="JABSTR010000007">
    <property type="protein sequence ID" value="KAH9376232.1"/>
    <property type="molecule type" value="Genomic_DNA"/>
</dbReference>
<evidence type="ECO:0000256" key="2">
    <source>
        <dbReference type="ARBA" id="ARBA00022473"/>
    </source>
</evidence>
<dbReference type="InterPro" id="IPR050359">
    <property type="entry name" value="bHLH_transcription_factors"/>
</dbReference>
<keyword evidence="2" id="KW-0217">Developmental protein</keyword>
<evidence type="ECO:0000259" key="7">
    <source>
        <dbReference type="PROSITE" id="PS50888"/>
    </source>
</evidence>
<evidence type="ECO:0000313" key="8">
    <source>
        <dbReference type="EMBL" id="KAH9376232.1"/>
    </source>
</evidence>
<dbReference type="GO" id="GO:0046983">
    <property type="term" value="F:protein dimerization activity"/>
    <property type="evidence" value="ECO:0007669"/>
    <property type="project" value="InterPro"/>
</dbReference>
<dbReference type="GO" id="GO:0007423">
    <property type="term" value="P:sensory organ development"/>
    <property type="evidence" value="ECO:0007669"/>
    <property type="project" value="TreeGrafter"/>
</dbReference>
<keyword evidence="3" id="KW-0221">Differentiation</keyword>
<dbReference type="GO" id="GO:0061564">
    <property type="term" value="P:axon development"/>
    <property type="evidence" value="ECO:0007669"/>
    <property type="project" value="TreeGrafter"/>
</dbReference>
<dbReference type="Pfam" id="PF00010">
    <property type="entry name" value="HLH"/>
    <property type="match status" value="1"/>
</dbReference>
<evidence type="ECO:0000256" key="6">
    <source>
        <dbReference type="SAM" id="MobiDB-lite"/>
    </source>
</evidence>
<dbReference type="GO" id="GO:0070888">
    <property type="term" value="F:E-box binding"/>
    <property type="evidence" value="ECO:0007669"/>
    <property type="project" value="TreeGrafter"/>
</dbReference>
<sequence>MCWRRLFCEAVKKDLTAWIKAGIGGDVATAEAHCQPPPWWQSNSWMADSECPDLFLSDELTLPKPVPVMEVDSVALESFLELSFPDDLNFSTPIDYPTFSAVEPALQTTTPTHSQQTNVSIDANTTLPFQTTPKAGAINTGAPASSTATSGTQPSQFAQPSSGRPQRSCRLNPDYNLRPKSVQARIETEQRRRLQQQNQSSRKEPKPKQKPPPLSKYRRKTANARERYRMQEINRAFEKLRAAVPALPGTVVEAEKPGDTSKLTKITTLKLALTYISALTQVLREANEREENGSEVDSVQSIDSLESSIDFGDDPLLMPSDLVGMILDSDGDSLQFSDASTP</sequence>
<accession>A0A9J6GNT0</accession>
<comment type="caution">
    <text evidence="8">The sequence shown here is derived from an EMBL/GenBank/DDBJ whole genome shotgun (WGS) entry which is preliminary data.</text>
</comment>
<dbReference type="InterPro" id="IPR011598">
    <property type="entry name" value="bHLH_dom"/>
</dbReference>
<evidence type="ECO:0000256" key="5">
    <source>
        <dbReference type="ARBA" id="ARBA00023242"/>
    </source>
</evidence>
<feature type="region of interest" description="Disordered" evidence="6">
    <location>
        <begin position="127"/>
        <end position="225"/>
    </location>
</feature>
<dbReference type="InterPro" id="IPR036638">
    <property type="entry name" value="HLH_DNA-bd_sf"/>
</dbReference>
<dbReference type="SUPFAM" id="SSF47459">
    <property type="entry name" value="HLH, helix-loop-helix DNA-binding domain"/>
    <property type="match status" value="1"/>
</dbReference>
<dbReference type="OrthoDB" id="10063280at2759"/>
<dbReference type="PROSITE" id="PS50888">
    <property type="entry name" value="BHLH"/>
    <property type="match status" value="1"/>
</dbReference>
<dbReference type="GO" id="GO:0005634">
    <property type="term" value="C:nucleus"/>
    <property type="evidence" value="ECO:0007669"/>
    <property type="project" value="UniProtKB-SubCell"/>
</dbReference>
<keyword evidence="4" id="KW-0524">Neurogenesis</keyword>
<evidence type="ECO:0000256" key="3">
    <source>
        <dbReference type="ARBA" id="ARBA00022782"/>
    </source>
</evidence>
<keyword evidence="5" id="KW-0539">Nucleus</keyword>
<evidence type="ECO:0000313" key="9">
    <source>
        <dbReference type="Proteomes" id="UP000821853"/>
    </source>
</evidence>
<keyword evidence="9" id="KW-1185">Reference proteome</keyword>
<comment type="subcellular location">
    <subcellularLocation>
        <location evidence="1">Nucleus</location>
    </subcellularLocation>
</comment>
<dbReference type="PANTHER" id="PTHR19290">
    <property type="entry name" value="BASIC HELIX-LOOP-HELIX PROTEIN NEUROGENIN-RELATED"/>
    <property type="match status" value="1"/>
</dbReference>
<reference evidence="8 9" key="1">
    <citation type="journal article" date="2020" name="Cell">
        <title>Large-Scale Comparative Analyses of Tick Genomes Elucidate Their Genetic Diversity and Vector Capacities.</title>
        <authorList>
            <consortium name="Tick Genome and Microbiome Consortium (TIGMIC)"/>
            <person name="Jia N."/>
            <person name="Wang J."/>
            <person name="Shi W."/>
            <person name="Du L."/>
            <person name="Sun Y."/>
            <person name="Zhan W."/>
            <person name="Jiang J.F."/>
            <person name="Wang Q."/>
            <person name="Zhang B."/>
            <person name="Ji P."/>
            <person name="Bell-Sakyi L."/>
            <person name="Cui X.M."/>
            <person name="Yuan T.T."/>
            <person name="Jiang B.G."/>
            <person name="Yang W.F."/>
            <person name="Lam T.T."/>
            <person name="Chang Q.C."/>
            <person name="Ding S.J."/>
            <person name="Wang X.J."/>
            <person name="Zhu J.G."/>
            <person name="Ruan X.D."/>
            <person name="Zhao L."/>
            <person name="Wei J.T."/>
            <person name="Ye R.Z."/>
            <person name="Que T.C."/>
            <person name="Du C.H."/>
            <person name="Zhou Y.H."/>
            <person name="Cheng J.X."/>
            <person name="Dai P.F."/>
            <person name="Guo W.B."/>
            <person name="Han X.H."/>
            <person name="Huang E.J."/>
            <person name="Li L.F."/>
            <person name="Wei W."/>
            <person name="Gao Y.C."/>
            <person name="Liu J.Z."/>
            <person name="Shao H.Z."/>
            <person name="Wang X."/>
            <person name="Wang C.C."/>
            <person name="Yang T.C."/>
            <person name="Huo Q.B."/>
            <person name="Li W."/>
            <person name="Chen H.Y."/>
            <person name="Chen S.E."/>
            <person name="Zhou L.G."/>
            <person name="Ni X.B."/>
            <person name="Tian J.H."/>
            <person name="Sheng Y."/>
            <person name="Liu T."/>
            <person name="Pan Y.S."/>
            <person name="Xia L.Y."/>
            <person name="Li J."/>
            <person name="Zhao F."/>
            <person name="Cao W.C."/>
        </authorList>
    </citation>
    <scope>NUCLEOTIDE SEQUENCE [LARGE SCALE GENOMIC DNA]</scope>
    <source>
        <strain evidence="8">HaeL-2018</strain>
    </source>
</reference>
<evidence type="ECO:0000256" key="4">
    <source>
        <dbReference type="ARBA" id="ARBA00022902"/>
    </source>
</evidence>
<dbReference type="Gene3D" id="4.10.280.10">
    <property type="entry name" value="Helix-loop-helix DNA-binding domain"/>
    <property type="match status" value="1"/>
</dbReference>
<name>A0A9J6GNT0_HAELO</name>
<dbReference type="CDD" id="cd11431">
    <property type="entry name" value="bHLH_TS_taxi_Dei"/>
    <property type="match status" value="1"/>
</dbReference>
<protein>
    <recommendedName>
        <fullName evidence="7">BHLH domain-containing protein</fullName>
    </recommendedName>
</protein>
<proteinExistence type="predicted"/>
<dbReference type="VEuPathDB" id="VectorBase:HLOH_060657"/>
<gene>
    <name evidence="8" type="ORF">HPB48_016834</name>
</gene>
<dbReference type="GO" id="GO:0000981">
    <property type="term" value="F:DNA-binding transcription factor activity, RNA polymerase II-specific"/>
    <property type="evidence" value="ECO:0007669"/>
    <property type="project" value="TreeGrafter"/>
</dbReference>
<feature type="domain" description="BHLH" evidence="7">
    <location>
        <begin position="217"/>
        <end position="279"/>
    </location>
</feature>
<dbReference type="PANTHER" id="PTHR19290:SF162">
    <property type="entry name" value="TRANSCRIPTION FACTOR ATOH7"/>
    <property type="match status" value="1"/>
</dbReference>
<dbReference type="AlphaFoldDB" id="A0A9J6GNT0"/>
<organism evidence="8 9">
    <name type="scientific">Haemaphysalis longicornis</name>
    <name type="common">Bush tick</name>
    <dbReference type="NCBI Taxonomy" id="44386"/>
    <lineage>
        <taxon>Eukaryota</taxon>
        <taxon>Metazoa</taxon>
        <taxon>Ecdysozoa</taxon>
        <taxon>Arthropoda</taxon>
        <taxon>Chelicerata</taxon>
        <taxon>Arachnida</taxon>
        <taxon>Acari</taxon>
        <taxon>Parasitiformes</taxon>
        <taxon>Ixodida</taxon>
        <taxon>Ixodoidea</taxon>
        <taxon>Ixodidae</taxon>
        <taxon>Haemaphysalinae</taxon>
        <taxon>Haemaphysalis</taxon>
    </lineage>
</organism>
<evidence type="ECO:0000256" key="1">
    <source>
        <dbReference type="ARBA" id="ARBA00004123"/>
    </source>
</evidence>
<dbReference type="GO" id="GO:0045944">
    <property type="term" value="P:positive regulation of transcription by RNA polymerase II"/>
    <property type="evidence" value="ECO:0007669"/>
    <property type="project" value="TreeGrafter"/>
</dbReference>
<dbReference type="Proteomes" id="UP000821853">
    <property type="component" value="Chromosome 5"/>
</dbReference>
<feature type="compositionally biased region" description="Polar residues" evidence="6">
    <location>
        <begin position="142"/>
        <end position="165"/>
    </location>
</feature>